<evidence type="ECO:0000313" key="5">
    <source>
        <dbReference type="EMBL" id="CUO20499.1"/>
    </source>
</evidence>
<keyword evidence="2" id="KW-0238">DNA-binding</keyword>
<protein>
    <submittedName>
        <fullName evidence="5">Lactose phosphotransferase system repressor</fullName>
    </submittedName>
</protein>
<dbReference type="PROSITE" id="PS51000">
    <property type="entry name" value="HTH_DEOR_2"/>
    <property type="match status" value="1"/>
</dbReference>
<dbReference type="InterPro" id="IPR037171">
    <property type="entry name" value="NagB/RpiA_transferase-like"/>
</dbReference>
<dbReference type="SMART" id="SM00420">
    <property type="entry name" value="HTH_DEOR"/>
    <property type="match status" value="1"/>
</dbReference>
<dbReference type="InterPro" id="IPR001034">
    <property type="entry name" value="DeoR_HTH"/>
</dbReference>
<accession>A0ABP2AXI9</accession>
<dbReference type="InterPro" id="IPR036390">
    <property type="entry name" value="WH_DNA-bd_sf"/>
</dbReference>
<dbReference type="SUPFAM" id="SSF100950">
    <property type="entry name" value="NagB/RpiA/CoA transferase-like"/>
    <property type="match status" value="1"/>
</dbReference>
<dbReference type="InterPro" id="IPR014036">
    <property type="entry name" value="DeoR-like_C"/>
</dbReference>
<keyword evidence="1" id="KW-0805">Transcription regulation</keyword>
<keyword evidence="6" id="KW-1185">Reference proteome</keyword>
<dbReference type="InterPro" id="IPR050313">
    <property type="entry name" value="Carb_Metab_HTH_regulators"/>
</dbReference>
<dbReference type="Gene3D" id="1.10.10.10">
    <property type="entry name" value="Winged helix-like DNA-binding domain superfamily/Winged helix DNA-binding domain"/>
    <property type="match status" value="1"/>
</dbReference>
<name>A0ABP2AXI9_SARVE</name>
<dbReference type="SUPFAM" id="SSF46785">
    <property type="entry name" value="Winged helix' DNA-binding domain"/>
    <property type="match status" value="1"/>
</dbReference>
<dbReference type="InterPro" id="IPR018356">
    <property type="entry name" value="Tscrpt_reg_HTH_DeoR_CS"/>
</dbReference>
<dbReference type="PROSITE" id="PS00894">
    <property type="entry name" value="HTH_DEOR_1"/>
    <property type="match status" value="1"/>
</dbReference>
<dbReference type="EMBL" id="CYZR01000009">
    <property type="protein sequence ID" value="CUO20499.1"/>
    <property type="molecule type" value="Genomic_DNA"/>
</dbReference>
<comment type="caution">
    <text evidence="5">The sequence shown here is derived from an EMBL/GenBank/DDBJ whole genome shotgun (WGS) entry which is preliminary data.</text>
</comment>
<dbReference type="Gene3D" id="3.40.50.1360">
    <property type="match status" value="1"/>
</dbReference>
<evidence type="ECO:0000256" key="2">
    <source>
        <dbReference type="ARBA" id="ARBA00023125"/>
    </source>
</evidence>
<dbReference type="InterPro" id="IPR036388">
    <property type="entry name" value="WH-like_DNA-bd_sf"/>
</dbReference>
<dbReference type="PANTHER" id="PTHR30363">
    <property type="entry name" value="HTH-TYPE TRANSCRIPTIONAL REGULATOR SRLR-RELATED"/>
    <property type="match status" value="1"/>
</dbReference>
<sequence>MLTEKRYEIILSLLKEKGLIKVTELMDSTNTSESTIRRDLCTLESKGLLQRIHGGAKSINYTSKELSFKEKSTKNIHEKNILAKYAASLIEDGECIFLDAGTSTYEIIKYLRNKDILVVTTGLNHIDALVDNDIRCYMIGGNVKLNTKAIVGSHAIKCLNKFRFDKCFIGTNGIDLKAGFTTPDCEEASIKSCAIDNSKISFILADNSKFNEISFVKFSELEKCIIITNKENGINEYKEITDIKVVVK</sequence>
<proteinExistence type="predicted"/>
<dbReference type="RefSeq" id="WP_055260181.1">
    <property type="nucleotide sequence ID" value="NZ_BCMV01000027.1"/>
</dbReference>
<dbReference type="PRINTS" id="PR00037">
    <property type="entry name" value="HTHLACR"/>
</dbReference>
<dbReference type="PANTHER" id="PTHR30363:SF56">
    <property type="entry name" value="TRANSCRIPTIONAL REGULATOR, DEOR FAMILY"/>
    <property type="match status" value="1"/>
</dbReference>
<organism evidence="5 6">
    <name type="scientific">Sarcina ventriculi</name>
    <name type="common">Clostridium ventriculi</name>
    <dbReference type="NCBI Taxonomy" id="1267"/>
    <lineage>
        <taxon>Bacteria</taxon>
        <taxon>Bacillati</taxon>
        <taxon>Bacillota</taxon>
        <taxon>Clostridia</taxon>
        <taxon>Eubacteriales</taxon>
        <taxon>Clostridiaceae</taxon>
        <taxon>Sarcina</taxon>
    </lineage>
</organism>
<dbReference type="Pfam" id="PF08220">
    <property type="entry name" value="HTH_DeoR"/>
    <property type="match status" value="1"/>
</dbReference>
<keyword evidence="3" id="KW-0804">Transcription</keyword>
<reference evidence="5 6" key="1">
    <citation type="submission" date="2015-09" db="EMBL/GenBank/DDBJ databases">
        <authorList>
            <consortium name="Pathogen Informatics"/>
            <person name="Wu L."/>
            <person name="Ma J."/>
        </authorList>
    </citation>
    <scope>NUCLEOTIDE SEQUENCE [LARGE SCALE GENOMIC DNA]</scope>
    <source>
        <strain evidence="5 6">2789STDY5834858</strain>
    </source>
</reference>
<evidence type="ECO:0000313" key="6">
    <source>
        <dbReference type="Proteomes" id="UP000095488"/>
    </source>
</evidence>
<dbReference type="Pfam" id="PF00455">
    <property type="entry name" value="DeoRC"/>
    <property type="match status" value="1"/>
</dbReference>
<dbReference type="SMART" id="SM01134">
    <property type="entry name" value="DeoRC"/>
    <property type="match status" value="1"/>
</dbReference>
<dbReference type="Proteomes" id="UP000095488">
    <property type="component" value="Unassembled WGS sequence"/>
</dbReference>
<evidence type="ECO:0000259" key="4">
    <source>
        <dbReference type="PROSITE" id="PS51000"/>
    </source>
</evidence>
<feature type="domain" description="HTH deoR-type" evidence="4">
    <location>
        <begin position="3"/>
        <end position="58"/>
    </location>
</feature>
<evidence type="ECO:0000256" key="1">
    <source>
        <dbReference type="ARBA" id="ARBA00023015"/>
    </source>
</evidence>
<evidence type="ECO:0000256" key="3">
    <source>
        <dbReference type="ARBA" id="ARBA00023163"/>
    </source>
</evidence>
<gene>
    <name evidence="5" type="primary">lacR_2</name>
    <name evidence="5" type="ORF">ERS852473_02196</name>
</gene>